<evidence type="ECO:0000313" key="1">
    <source>
        <dbReference type="EMBL" id="CUH45342.1"/>
    </source>
</evidence>
<name>A0A0P1EPB0_9RHOB</name>
<protein>
    <submittedName>
        <fullName evidence="1">Uncharacterized protein</fullName>
    </submittedName>
</protein>
<sequence>MSNTAIRSYGSTNISDISSDTVVMKSVFSDFIAPLFQGFRGPAKTCVGDYQTSGSKGCSDQSVF</sequence>
<dbReference type="AlphaFoldDB" id="A0A0P1EPB0"/>
<gene>
    <name evidence="1" type="ORF">RUM4293_04255</name>
</gene>
<dbReference type="EMBL" id="CYPS01000066">
    <property type="protein sequence ID" value="CUH45342.1"/>
    <property type="molecule type" value="Genomic_DNA"/>
</dbReference>
<proteinExistence type="predicted"/>
<dbReference type="Proteomes" id="UP000050786">
    <property type="component" value="Unassembled WGS sequence"/>
</dbReference>
<keyword evidence="2" id="KW-1185">Reference proteome</keyword>
<organism evidence="1 2">
    <name type="scientific">Ruegeria atlantica</name>
    <dbReference type="NCBI Taxonomy" id="81569"/>
    <lineage>
        <taxon>Bacteria</taxon>
        <taxon>Pseudomonadati</taxon>
        <taxon>Pseudomonadota</taxon>
        <taxon>Alphaproteobacteria</taxon>
        <taxon>Rhodobacterales</taxon>
        <taxon>Roseobacteraceae</taxon>
        <taxon>Ruegeria</taxon>
    </lineage>
</organism>
<accession>A0A0P1EPB0</accession>
<evidence type="ECO:0000313" key="2">
    <source>
        <dbReference type="Proteomes" id="UP000050786"/>
    </source>
</evidence>
<reference evidence="2" key="1">
    <citation type="submission" date="2015-09" db="EMBL/GenBank/DDBJ databases">
        <authorList>
            <person name="Rodrigo-Torres L."/>
            <person name="Arahal D.R."/>
        </authorList>
    </citation>
    <scope>NUCLEOTIDE SEQUENCE [LARGE SCALE GENOMIC DNA]</scope>
    <source>
        <strain evidence="2">CECT 4293</strain>
    </source>
</reference>